<reference evidence="3" key="1">
    <citation type="journal article" date="2020" name="Appl. Environ. Microbiol.">
        <title>Diazotrophic Anaeromyxobacter Isolates from Soils.</title>
        <authorList>
            <person name="Masuda Y."/>
            <person name="Yamanaka H."/>
            <person name="Xu Z.X."/>
            <person name="Shiratori Y."/>
            <person name="Aono T."/>
            <person name="Amachi S."/>
            <person name="Senoo K."/>
            <person name="Itoh H."/>
        </authorList>
    </citation>
    <scope>NUCLEOTIDE SEQUENCE [LARGE SCALE GENOMIC DNA]</scope>
    <source>
        <strain evidence="3">R267</strain>
    </source>
</reference>
<dbReference type="RefSeq" id="WP_176062655.1">
    <property type="nucleotide sequence ID" value="NZ_BJTG01000001.1"/>
</dbReference>
<accession>A0A7I9VHE7</accession>
<dbReference type="PANTHER" id="PTHR10859">
    <property type="entry name" value="GLYCOSYL TRANSFERASE"/>
    <property type="match status" value="1"/>
</dbReference>
<dbReference type="SUPFAM" id="SSF53448">
    <property type="entry name" value="Nucleotide-diphospho-sugar transferases"/>
    <property type="match status" value="1"/>
</dbReference>
<keyword evidence="3" id="KW-1185">Reference proteome</keyword>
<dbReference type="InterPro" id="IPR029044">
    <property type="entry name" value="Nucleotide-diphossugar_trans"/>
</dbReference>
<feature type="domain" description="Glycosyltransferase 2-like" evidence="1">
    <location>
        <begin position="8"/>
        <end position="186"/>
    </location>
</feature>
<dbReference type="PANTHER" id="PTHR10859:SF91">
    <property type="entry name" value="DOLICHYL-PHOSPHATE BETA-GLUCOSYLTRANSFERASE"/>
    <property type="match status" value="1"/>
</dbReference>
<dbReference type="InterPro" id="IPR001173">
    <property type="entry name" value="Glyco_trans_2-like"/>
</dbReference>
<dbReference type="Gene3D" id="3.90.550.10">
    <property type="entry name" value="Spore Coat Polysaccharide Biosynthesis Protein SpsA, Chain A"/>
    <property type="match status" value="1"/>
</dbReference>
<dbReference type="Pfam" id="PF00535">
    <property type="entry name" value="Glycos_transf_2"/>
    <property type="match status" value="1"/>
</dbReference>
<organism evidence="2 3">
    <name type="scientific">Anaeromyxobacter diazotrophicus</name>
    <dbReference type="NCBI Taxonomy" id="2590199"/>
    <lineage>
        <taxon>Bacteria</taxon>
        <taxon>Pseudomonadati</taxon>
        <taxon>Myxococcota</taxon>
        <taxon>Myxococcia</taxon>
        <taxon>Myxococcales</taxon>
        <taxon>Cystobacterineae</taxon>
        <taxon>Anaeromyxobacteraceae</taxon>
        <taxon>Anaeromyxobacter</taxon>
    </lineage>
</organism>
<evidence type="ECO:0000313" key="2">
    <source>
        <dbReference type="EMBL" id="GEJ55812.1"/>
    </source>
</evidence>
<dbReference type="GO" id="GO:0006487">
    <property type="term" value="P:protein N-linked glycosylation"/>
    <property type="evidence" value="ECO:0007669"/>
    <property type="project" value="TreeGrafter"/>
</dbReference>
<proteinExistence type="predicted"/>
<protein>
    <submittedName>
        <fullName evidence="2">Dolichol-phosphate mannose synthase</fullName>
    </submittedName>
</protein>
<dbReference type="AlphaFoldDB" id="A0A7I9VHE7"/>
<evidence type="ECO:0000259" key="1">
    <source>
        <dbReference type="Pfam" id="PF00535"/>
    </source>
</evidence>
<comment type="caution">
    <text evidence="2">The sequence shown here is derived from an EMBL/GenBank/DDBJ whole genome shotgun (WGS) entry which is preliminary data.</text>
</comment>
<evidence type="ECO:0000313" key="3">
    <source>
        <dbReference type="Proteomes" id="UP000503640"/>
    </source>
</evidence>
<dbReference type="Proteomes" id="UP000503640">
    <property type="component" value="Unassembled WGS sequence"/>
</dbReference>
<name>A0A7I9VHE7_9BACT</name>
<gene>
    <name evidence="2" type="ORF">AMYX_05530</name>
</gene>
<dbReference type="EMBL" id="BJTG01000001">
    <property type="protein sequence ID" value="GEJ55812.1"/>
    <property type="molecule type" value="Genomic_DNA"/>
</dbReference>
<sequence length="253" mass="27131">MPAPTVTLVIPAYREGARLPPLLTALVAEAPAAPSPAVELLVVDDGSGPAERAREEEAVRAAQEALARSGAPHRARFVAAPANRGKGAAIRLGWASADPGAQWLGFLDADGAVSAREAWRLVRLLPALAEVDVLAGTRILMAGRSIRRSALRHLQGRVFATMVEHAFRLGFYDTQCGLKLIRAAALRPLLPRLAEDRWLLDVEVLVLLARGGARLREEPIDWADPGGSKLVPGLDALRMAAGLRRLRRRLDGA</sequence>